<dbReference type="RefSeq" id="WP_114483571.1">
    <property type="nucleotide sequence ID" value="NZ_QPJU01000006.1"/>
</dbReference>
<name>A0A369ALM1_9BURK</name>
<evidence type="ECO:0000259" key="6">
    <source>
        <dbReference type="SMART" id="SM00563"/>
    </source>
</evidence>
<evidence type="ECO:0000256" key="5">
    <source>
        <dbReference type="ARBA" id="ARBA00023315"/>
    </source>
</evidence>
<evidence type="ECO:0000256" key="2">
    <source>
        <dbReference type="ARBA" id="ARBA00022516"/>
    </source>
</evidence>
<reference evidence="7 8" key="1">
    <citation type="submission" date="2018-07" db="EMBL/GenBank/DDBJ databases">
        <title>Genomic Encyclopedia of Type Strains, Phase IV (KMG-IV): sequencing the most valuable type-strain genomes for metagenomic binning, comparative biology and taxonomic classification.</title>
        <authorList>
            <person name="Goeker M."/>
        </authorList>
    </citation>
    <scope>NUCLEOTIDE SEQUENCE [LARGE SCALE GENOMIC DNA]</scope>
    <source>
        <strain evidence="7 8">DSM 100911</strain>
    </source>
</reference>
<dbReference type="PANTHER" id="PTHR10434">
    <property type="entry name" value="1-ACYL-SN-GLYCEROL-3-PHOSPHATE ACYLTRANSFERASE"/>
    <property type="match status" value="1"/>
</dbReference>
<evidence type="ECO:0000313" key="7">
    <source>
        <dbReference type="EMBL" id="RCX09228.1"/>
    </source>
</evidence>
<proteinExistence type="predicted"/>
<dbReference type="GO" id="GO:0003841">
    <property type="term" value="F:1-acylglycerol-3-phosphate O-acyltransferase activity"/>
    <property type="evidence" value="ECO:0007669"/>
    <property type="project" value="TreeGrafter"/>
</dbReference>
<evidence type="ECO:0000313" key="8">
    <source>
        <dbReference type="Proteomes" id="UP000252174"/>
    </source>
</evidence>
<dbReference type="OrthoDB" id="9806880at2"/>
<keyword evidence="8" id="KW-1185">Reference proteome</keyword>
<evidence type="ECO:0000256" key="3">
    <source>
        <dbReference type="ARBA" id="ARBA00022679"/>
    </source>
</evidence>
<feature type="domain" description="Phospholipid/glycerol acyltransferase" evidence="6">
    <location>
        <begin position="67"/>
        <end position="179"/>
    </location>
</feature>
<accession>A0A369ALM1</accession>
<dbReference type="InterPro" id="IPR002123">
    <property type="entry name" value="Plipid/glycerol_acylTrfase"/>
</dbReference>
<evidence type="ECO:0000256" key="4">
    <source>
        <dbReference type="ARBA" id="ARBA00023098"/>
    </source>
</evidence>
<gene>
    <name evidence="7" type="ORF">DFR45_106116</name>
</gene>
<dbReference type="Pfam" id="PF01553">
    <property type="entry name" value="Acyltransferase"/>
    <property type="match status" value="1"/>
</dbReference>
<keyword evidence="3 7" id="KW-0808">Transferase</keyword>
<comment type="pathway">
    <text evidence="1">Lipid metabolism.</text>
</comment>
<dbReference type="PANTHER" id="PTHR10434:SF64">
    <property type="entry name" value="1-ACYL-SN-GLYCEROL-3-PHOSPHATE ACYLTRANSFERASE-RELATED"/>
    <property type="match status" value="1"/>
</dbReference>
<keyword evidence="4" id="KW-0443">Lipid metabolism</keyword>
<evidence type="ECO:0000256" key="1">
    <source>
        <dbReference type="ARBA" id="ARBA00005189"/>
    </source>
</evidence>
<dbReference type="AlphaFoldDB" id="A0A369ALM1"/>
<organism evidence="7 8">
    <name type="scientific">Extensimonas vulgaris</name>
    <dbReference type="NCBI Taxonomy" id="1031594"/>
    <lineage>
        <taxon>Bacteria</taxon>
        <taxon>Pseudomonadati</taxon>
        <taxon>Pseudomonadota</taxon>
        <taxon>Betaproteobacteria</taxon>
        <taxon>Burkholderiales</taxon>
        <taxon>Comamonadaceae</taxon>
        <taxon>Extensimonas</taxon>
    </lineage>
</organism>
<dbReference type="SMART" id="SM00563">
    <property type="entry name" value="PlsC"/>
    <property type="match status" value="1"/>
</dbReference>
<dbReference type="Proteomes" id="UP000252174">
    <property type="component" value="Unassembled WGS sequence"/>
</dbReference>
<dbReference type="EMBL" id="QPJU01000006">
    <property type="protein sequence ID" value="RCX09228.1"/>
    <property type="molecule type" value="Genomic_DNA"/>
</dbReference>
<dbReference type="CDD" id="cd07989">
    <property type="entry name" value="LPLAT_AGPAT-like"/>
    <property type="match status" value="1"/>
</dbReference>
<protein>
    <submittedName>
        <fullName evidence="7">Lyso-ornithine lipid acyltransferase</fullName>
    </submittedName>
</protein>
<comment type="caution">
    <text evidence="7">The sequence shown here is derived from an EMBL/GenBank/DDBJ whole genome shotgun (WGS) entry which is preliminary data.</text>
</comment>
<dbReference type="GO" id="GO:0006654">
    <property type="term" value="P:phosphatidic acid biosynthetic process"/>
    <property type="evidence" value="ECO:0007669"/>
    <property type="project" value="TreeGrafter"/>
</dbReference>
<dbReference type="SUPFAM" id="SSF69593">
    <property type="entry name" value="Glycerol-3-phosphate (1)-acyltransferase"/>
    <property type="match status" value="1"/>
</dbReference>
<keyword evidence="5 7" id="KW-0012">Acyltransferase</keyword>
<keyword evidence="2" id="KW-0444">Lipid biosynthesis</keyword>
<sequence>MSRTLACWRFLRLLWHVLDGVGVALLRFPRLSPEEQQMRVQAWAQAMLRIIGVSLRIVGQPPVAGPMLLVANHSSWLDISVLHATRYCRFVSKSDVQSWPLVSVLARAAGTLYLDRNSRRDTARVVRNVQTALQQGEVVAIFPEGTTGDGHTLRPFHPNLLQAAIAIDAPVQPVGLCYLDKTTGKRSFAPTFTGNATMLGSLWRTLRAAPIEAVVHFGLPERAQGRDRRTWSRDLHATVDRLRQP</sequence>